<proteinExistence type="predicted"/>
<evidence type="ECO:0000313" key="3">
    <source>
        <dbReference type="EMBL" id="KAF7243553.1"/>
    </source>
</evidence>
<name>A0A8S9YFY4_9TREM</name>
<sequence length="153" mass="16918">MFAIVIFAVTRAVVVVPAGWVTGGKLLKWPKCSAHQCTQYRVKGTKYDGPYQEHTVHIYGIYETYGEARAHVFETILESDGVASDVTVPMTHRPKRLIKKPRRLTESTTEVSATDISTSSDTPPEVNSAALAEYHIIDVDLPPNPRLINTSPP</sequence>
<evidence type="ECO:0000313" key="4">
    <source>
        <dbReference type="Proteomes" id="UP000822476"/>
    </source>
</evidence>
<protein>
    <submittedName>
        <fullName evidence="3">Uncharacterized protein</fullName>
    </submittedName>
</protein>
<feature type="compositionally biased region" description="Polar residues" evidence="1">
    <location>
        <begin position="106"/>
        <end position="122"/>
    </location>
</feature>
<keyword evidence="2" id="KW-0732">Signal</keyword>
<evidence type="ECO:0000256" key="2">
    <source>
        <dbReference type="SAM" id="SignalP"/>
    </source>
</evidence>
<dbReference type="EMBL" id="JTDE01006474">
    <property type="protein sequence ID" value="KAF7243553.1"/>
    <property type="molecule type" value="Genomic_DNA"/>
</dbReference>
<dbReference type="Proteomes" id="UP000822476">
    <property type="component" value="Unassembled WGS sequence"/>
</dbReference>
<feature type="region of interest" description="Disordered" evidence="1">
    <location>
        <begin position="100"/>
        <end position="125"/>
    </location>
</feature>
<evidence type="ECO:0000256" key="1">
    <source>
        <dbReference type="SAM" id="MobiDB-lite"/>
    </source>
</evidence>
<feature type="chain" id="PRO_5035834189" evidence="2">
    <location>
        <begin position="19"/>
        <end position="153"/>
    </location>
</feature>
<dbReference type="AlphaFoldDB" id="A0A8S9YFY4"/>
<keyword evidence="4" id="KW-1185">Reference proteome</keyword>
<comment type="caution">
    <text evidence="3">The sequence shown here is derived from an EMBL/GenBank/DDBJ whole genome shotgun (WGS) entry which is preliminary data.</text>
</comment>
<gene>
    <name evidence="3" type="ORF">EG68_08674</name>
</gene>
<feature type="signal peptide" evidence="2">
    <location>
        <begin position="1"/>
        <end position="18"/>
    </location>
</feature>
<accession>A0A8S9YFY4</accession>
<organism evidence="3 4">
    <name type="scientific">Paragonimus skrjabini miyazakii</name>
    <dbReference type="NCBI Taxonomy" id="59628"/>
    <lineage>
        <taxon>Eukaryota</taxon>
        <taxon>Metazoa</taxon>
        <taxon>Spiralia</taxon>
        <taxon>Lophotrochozoa</taxon>
        <taxon>Platyhelminthes</taxon>
        <taxon>Trematoda</taxon>
        <taxon>Digenea</taxon>
        <taxon>Plagiorchiida</taxon>
        <taxon>Troglotremata</taxon>
        <taxon>Troglotrematidae</taxon>
        <taxon>Paragonimus</taxon>
    </lineage>
</organism>
<reference evidence="3" key="1">
    <citation type="submission" date="2019-07" db="EMBL/GenBank/DDBJ databases">
        <title>Annotation for the trematode Paragonimus miyazaki's.</title>
        <authorList>
            <person name="Choi Y.-J."/>
        </authorList>
    </citation>
    <scope>NUCLEOTIDE SEQUENCE</scope>
    <source>
        <strain evidence="3">Japan</strain>
    </source>
</reference>